<dbReference type="AlphaFoldDB" id="A0A091C7M4"/>
<dbReference type="PANTHER" id="PTHR42879:SF2">
    <property type="entry name" value="3-OXOACYL-[ACYL-CARRIER-PROTEIN] REDUCTASE FABG"/>
    <property type="match status" value="1"/>
</dbReference>
<dbReference type="EC" id="1.1.1.100" evidence="3"/>
<reference evidence="3 4" key="1">
    <citation type="submission" date="2014-08" db="EMBL/GenBank/DDBJ databases">
        <title>Genome sequence of Tetragenococcus muriaticus.</title>
        <authorList>
            <person name="Chuea-nongthon C."/>
            <person name="Rodtong S."/>
            <person name="Yongsawatdigul J."/>
            <person name="Steele J.L."/>
            <person name="Liu X.-y."/>
            <person name="Speers J."/>
            <person name="Glasner J.D."/>
            <person name="Neeno-Eckwall E.C."/>
        </authorList>
    </citation>
    <scope>NUCLEOTIDE SEQUENCE [LARGE SCALE GENOMIC DNA]</scope>
    <source>
        <strain evidence="3 4">3MR10-3</strain>
    </source>
</reference>
<dbReference type="Pfam" id="PF13561">
    <property type="entry name" value="adh_short_C2"/>
    <property type="match status" value="1"/>
</dbReference>
<dbReference type="InterPro" id="IPR036291">
    <property type="entry name" value="NAD(P)-bd_dom_sf"/>
</dbReference>
<dbReference type="EC" id="1.-.-.-" evidence="3"/>
<protein>
    <submittedName>
        <fullName evidence="3">3-oxoacyl-[acyl-carrier protein] reductase</fullName>
        <ecNumber evidence="3">1.-.-.-</ecNumber>
        <ecNumber evidence="3">1.1.1.100</ecNumber>
    </submittedName>
</protein>
<dbReference type="GO" id="GO:0008206">
    <property type="term" value="P:bile acid metabolic process"/>
    <property type="evidence" value="ECO:0007669"/>
    <property type="project" value="UniProtKB-ARBA"/>
</dbReference>
<dbReference type="Proteomes" id="UP000029381">
    <property type="component" value="Unassembled WGS sequence"/>
</dbReference>
<dbReference type="InterPro" id="IPR002347">
    <property type="entry name" value="SDR_fam"/>
</dbReference>
<gene>
    <name evidence="3" type="ORF">TMU3MR103_0343</name>
</gene>
<keyword evidence="2 3" id="KW-0560">Oxidoreductase</keyword>
<dbReference type="InterPro" id="IPR050259">
    <property type="entry name" value="SDR"/>
</dbReference>
<dbReference type="Gene3D" id="3.40.50.720">
    <property type="entry name" value="NAD(P)-binding Rossmann-like Domain"/>
    <property type="match status" value="1"/>
</dbReference>
<dbReference type="PRINTS" id="PR00080">
    <property type="entry name" value="SDRFAMILY"/>
</dbReference>
<comment type="caution">
    <text evidence="3">The sequence shown here is derived from an EMBL/GenBank/DDBJ whole genome shotgun (WGS) entry which is preliminary data.</text>
</comment>
<dbReference type="PROSITE" id="PS00061">
    <property type="entry name" value="ADH_SHORT"/>
    <property type="match status" value="1"/>
</dbReference>
<evidence type="ECO:0000256" key="1">
    <source>
        <dbReference type="ARBA" id="ARBA00006484"/>
    </source>
</evidence>
<dbReference type="RefSeq" id="WP_038022095.1">
    <property type="nucleotide sequence ID" value="NZ_JPVT01000037.1"/>
</dbReference>
<name>A0A091C7M4_9ENTE</name>
<dbReference type="FunFam" id="3.40.50.720:FF:000084">
    <property type="entry name" value="Short-chain dehydrogenase reductase"/>
    <property type="match status" value="1"/>
</dbReference>
<organism evidence="3 4">
    <name type="scientific">Tetragenococcus muriaticus 3MR10-3</name>
    <dbReference type="NCBI Taxonomy" id="1302648"/>
    <lineage>
        <taxon>Bacteria</taxon>
        <taxon>Bacillati</taxon>
        <taxon>Bacillota</taxon>
        <taxon>Bacilli</taxon>
        <taxon>Lactobacillales</taxon>
        <taxon>Enterococcaceae</taxon>
        <taxon>Tetragenococcus</taxon>
    </lineage>
</organism>
<proteinExistence type="inferred from homology"/>
<dbReference type="EMBL" id="JPVT01000037">
    <property type="protein sequence ID" value="KFN92690.1"/>
    <property type="molecule type" value="Genomic_DNA"/>
</dbReference>
<dbReference type="PRINTS" id="PR00081">
    <property type="entry name" value="GDHRDH"/>
</dbReference>
<dbReference type="PATRIC" id="fig|1302648.3.peg.329"/>
<dbReference type="GO" id="GO:0004316">
    <property type="term" value="F:3-oxoacyl-[acyl-carrier-protein] reductase (NADPH) activity"/>
    <property type="evidence" value="ECO:0007669"/>
    <property type="project" value="UniProtKB-EC"/>
</dbReference>
<accession>A0A091C7M4</accession>
<sequence length="263" mass="28971">MDLNLANKTVLITGGGSGIGLATAKALNEEEATTVLFDKKFDQFHEAEFTNPQLVKTVTGDVRQPDELAQLHQELKEQQLTFDILINCAGITGAQGSFSDISLEDWQEVFDINLFGAVNTTKEFLSDLRENQWGRVLFLSSEDALQPYDDEIPYCATKAGLLALSKGLAKTLGPEGITANAVSPAFISTPMTDKMMQNRADELNISFDEAIQSFLKERRPFMTSSRRGYPEEVANVISFLCSEKANFVNGANYRVDHNSVGTI</sequence>
<dbReference type="InterPro" id="IPR020904">
    <property type="entry name" value="Sc_DH/Rdtase_CS"/>
</dbReference>
<evidence type="ECO:0000313" key="4">
    <source>
        <dbReference type="Proteomes" id="UP000029381"/>
    </source>
</evidence>
<keyword evidence="4" id="KW-1185">Reference proteome</keyword>
<dbReference type="CDD" id="cd05233">
    <property type="entry name" value="SDR_c"/>
    <property type="match status" value="1"/>
</dbReference>
<dbReference type="SUPFAM" id="SSF51735">
    <property type="entry name" value="NAD(P)-binding Rossmann-fold domains"/>
    <property type="match status" value="1"/>
</dbReference>
<dbReference type="PANTHER" id="PTHR42879">
    <property type="entry name" value="3-OXOACYL-(ACYL-CARRIER-PROTEIN) REDUCTASE"/>
    <property type="match status" value="1"/>
</dbReference>
<evidence type="ECO:0000256" key="2">
    <source>
        <dbReference type="ARBA" id="ARBA00023002"/>
    </source>
</evidence>
<evidence type="ECO:0000313" key="3">
    <source>
        <dbReference type="EMBL" id="KFN92690.1"/>
    </source>
</evidence>
<comment type="similarity">
    <text evidence="1">Belongs to the short-chain dehydrogenases/reductases (SDR) family.</text>
</comment>